<feature type="domain" description="Polysaccharide lyase 14" evidence="2">
    <location>
        <begin position="75"/>
        <end position="283"/>
    </location>
</feature>
<feature type="signal peptide" evidence="1">
    <location>
        <begin position="1"/>
        <end position="19"/>
    </location>
</feature>
<comment type="caution">
    <text evidence="3">The sequence shown here is derived from an EMBL/GenBank/DDBJ whole genome shotgun (WGS) entry which is preliminary data.</text>
</comment>
<accession>A0AAD5K5K8</accession>
<dbReference type="InterPro" id="IPR048958">
    <property type="entry name" value="Polysacc_lyase_14"/>
</dbReference>
<name>A0AAD5K5K8_9FUNG</name>
<protein>
    <recommendedName>
        <fullName evidence="2">Polysaccharide lyase 14 domain-containing protein</fullName>
    </recommendedName>
</protein>
<feature type="chain" id="PRO_5042059787" description="Polysaccharide lyase 14 domain-containing protein" evidence="1">
    <location>
        <begin position="20"/>
        <end position="289"/>
    </location>
</feature>
<evidence type="ECO:0000256" key="1">
    <source>
        <dbReference type="SAM" id="SignalP"/>
    </source>
</evidence>
<dbReference type="PANTHER" id="PTHR40124">
    <property type="match status" value="1"/>
</dbReference>
<dbReference type="EMBL" id="JAIXMP010000021">
    <property type="protein sequence ID" value="KAI9256652.1"/>
    <property type="molecule type" value="Genomic_DNA"/>
</dbReference>
<reference evidence="3" key="2">
    <citation type="submission" date="2023-02" db="EMBL/GenBank/DDBJ databases">
        <authorList>
            <consortium name="DOE Joint Genome Institute"/>
            <person name="Mondo S.J."/>
            <person name="Chang Y."/>
            <person name="Wang Y."/>
            <person name="Ahrendt S."/>
            <person name="Andreopoulos W."/>
            <person name="Barry K."/>
            <person name="Beard J."/>
            <person name="Benny G.L."/>
            <person name="Blankenship S."/>
            <person name="Bonito G."/>
            <person name="Cuomo C."/>
            <person name="Desiro A."/>
            <person name="Gervers K.A."/>
            <person name="Hundley H."/>
            <person name="Kuo A."/>
            <person name="LaButti K."/>
            <person name="Lang B.F."/>
            <person name="Lipzen A."/>
            <person name="O'Donnell K."/>
            <person name="Pangilinan J."/>
            <person name="Reynolds N."/>
            <person name="Sandor L."/>
            <person name="Smith M.W."/>
            <person name="Tsang A."/>
            <person name="Grigoriev I.V."/>
            <person name="Stajich J.E."/>
            <person name="Spatafora J.W."/>
        </authorList>
    </citation>
    <scope>NUCLEOTIDE SEQUENCE</scope>
    <source>
        <strain evidence="3">RSA 2281</strain>
    </source>
</reference>
<organism evidence="3 4">
    <name type="scientific">Phascolomyces articulosus</name>
    <dbReference type="NCBI Taxonomy" id="60185"/>
    <lineage>
        <taxon>Eukaryota</taxon>
        <taxon>Fungi</taxon>
        <taxon>Fungi incertae sedis</taxon>
        <taxon>Mucoromycota</taxon>
        <taxon>Mucoromycotina</taxon>
        <taxon>Mucoromycetes</taxon>
        <taxon>Mucorales</taxon>
        <taxon>Lichtheimiaceae</taxon>
        <taxon>Phascolomyces</taxon>
    </lineage>
</organism>
<sequence>MQLIRLIVLLVLAVQYTNAFFLERWTFKNWNDYADNPSNSNAAWRSKWHISRWSWPGRGGTSYNNHRIVDDPAGSKEKVLQVTYPKGSSNPAGSPQGGVGFYAQPINLRREARLITFEYQVYFPESFTFVRGGKLPGLYGGHEGCSGGSNSDTCFSTRFMWRREGDGEIYAYLPENEQREDLCNEEGNICNPNYGYSLGRGSWRFKKGEWVKVRQTLKMNRPGRLDGIVMVHVNGQLVYNERRLAFVNKDTDKVIGIAFHTFFGGSGIEWAPTKDMYAYFKDFSVLAFY</sequence>
<dbReference type="AlphaFoldDB" id="A0AAD5K5K8"/>
<keyword evidence="1" id="KW-0732">Signal</keyword>
<dbReference type="Gene3D" id="2.60.120.200">
    <property type="match status" value="1"/>
</dbReference>
<gene>
    <name evidence="3" type="ORF">BDA99DRAFT_441729</name>
</gene>
<dbReference type="PANTHER" id="PTHR40124:SF1">
    <property type="entry name" value="DISAGGREGATASE RELATED REPEAT PROTEIN"/>
    <property type="match status" value="1"/>
</dbReference>
<evidence type="ECO:0000313" key="4">
    <source>
        <dbReference type="Proteomes" id="UP001209540"/>
    </source>
</evidence>
<evidence type="ECO:0000259" key="2">
    <source>
        <dbReference type="Pfam" id="PF21294"/>
    </source>
</evidence>
<dbReference type="Proteomes" id="UP001209540">
    <property type="component" value="Unassembled WGS sequence"/>
</dbReference>
<reference evidence="3" key="1">
    <citation type="journal article" date="2022" name="IScience">
        <title>Evolution of zygomycete secretomes and the origins of terrestrial fungal ecologies.</title>
        <authorList>
            <person name="Chang Y."/>
            <person name="Wang Y."/>
            <person name="Mondo S."/>
            <person name="Ahrendt S."/>
            <person name="Andreopoulos W."/>
            <person name="Barry K."/>
            <person name="Beard J."/>
            <person name="Benny G.L."/>
            <person name="Blankenship S."/>
            <person name="Bonito G."/>
            <person name="Cuomo C."/>
            <person name="Desiro A."/>
            <person name="Gervers K.A."/>
            <person name="Hundley H."/>
            <person name="Kuo A."/>
            <person name="LaButti K."/>
            <person name="Lang B.F."/>
            <person name="Lipzen A."/>
            <person name="O'Donnell K."/>
            <person name="Pangilinan J."/>
            <person name="Reynolds N."/>
            <person name="Sandor L."/>
            <person name="Smith M.E."/>
            <person name="Tsang A."/>
            <person name="Grigoriev I.V."/>
            <person name="Stajich J.E."/>
            <person name="Spatafora J.W."/>
        </authorList>
    </citation>
    <scope>NUCLEOTIDE SEQUENCE</scope>
    <source>
        <strain evidence="3">RSA 2281</strain>
    </source>
</reference>
<keyword evidence="4" id="KW-1185">Reference proteome</keyword>
<proteinExistence type="predicted"/>
<evidence type="ECO:0000313" key="3">
    <source>
        <dbReference type="EMBL" id="KAI9256652.1"/>
    </source>
</evidence>
<dbReference type="Pfam" id="PF21294">
    <property type="entry name" value="Polysacc_lyase_14"/>
    <property type="match status" value="1"/>
</dbReference>